<keyword evidence="4" id="KW-0677">Repeat</keyword>
<dbReference type="EMBL" id="LTAZ01000004">
    <property type="protein sequence ID" value="KYH26112.1"/>
    <property type="molecule type" value="Genomic_DNA"/>
</dbReference>
<dbReference type="OrthoDB" id="27015at2157"/>
<evidence type="ECO:0000313" key="8">
    <source>
        <dbReference type="EMBL" id="KYH26112.1"/>
    </source>
</evidence>
<evidence type="ECO:0000256" key="1">
    <source>
        <dbReference type="ARBA" id="ARBA00012513"/>
    </source>
</evidence>
<organism evidence="8 9">
    <name type="scientific">Halalkalicoccus paucihalophilus</name>
    <dbReference type="NCBI Taxonomy" id="1008153"/>
    <lineage>
        <taxon>Archaea</taxon>
        <taxon>Methanobacteriati</taxon>
        <taxon>Methanobacteriota</taxon>
        <taxon>Stenosarchaea group</taxon>
        <taxon>Halobacteria</taxon>
        <taxon>Halobacteriales</taxon>
        <taxon>Halococcaceae</taxon>
        <taxon>Halalkalicoccus</taxon>
    </lineage>
</organism>
<dbReference type="EC" id="2.7.11.1" evidence="1"/>
<evidence type="ECO:0000256" key="5">
    <source>
        <dbReference type="ARBA" id="ARBA00022777"/>
    </source>
</evidence>
<dbReference type="SMART" id="SM00382">
    <property type="entry name" value="AAA"/>
    <property type="match status" value="2"/>
</dbReference>
<dbReference type="GO" id="GO:0005524">
    <property type="term" value="F:ATP binding"/>
    <property type="evidence" value="ECO:0007669"/>
    <property type="project" value="InterPro"/>
</dbReference>
<proteinExistence type="predicted"/>
<keyword evidence="5" id="KW-0418">Kinase</keyword>
<evidence type="ECO:0000256" key="4">
    <source>
        <dbReference type="ARBA" id="ARBA00022737"/>
    </source>
</evidence>
<dbReference type="GO" id="GO:0004674">
    <property type="term" value="F:protein serine/threonine kinase activity"/>
    <property type="evidence" value="ECO:0007669"/>
    <property type="project" value="UniProtKB-EC"/>
</dbReference>
<evidence type="ECO:0000259" key="7">
    <source>
        <dbReference type="PROSITE" id="PS51146"/>
    </source>
</evidence>
<reference evidence="8 9" key="1">
    <citation type="submission" date="2016-02" db="EMBL/GenBank/DDBJ databases">
        <title>Genome sequence of Halalkalicoccus paucihalophilus DSM 24557.</title>
        <authorList>
            <person name="Poehlein A."/>
            <person name="Daniel R."/>
        </authorList>
    </citation>
    <scope>NUCLEOTIDE SEQUENCE [LARGE SCALE GENOMIC DNA]</scope>
    <source>
        <strain evidence="8 9">DSM 24557</strain>
    </source>
</reference>
<dbReference type="Pfam" id="PF06745">
    <property type="entry name" value="ATPase"/>
    <property type="match status" value="2"/>
</dbReference>
<dbReference type="AlphaFoldDB" id="A0A151AEY1"/>
<evidence type="ECO:0000256" key="2">
    <source>
        <dbReference type="ARBA" id="ARBA00022553"/>
    </source>
</evidence>
<name>A0A151AEY1_9EURY</name>
<keyword evidence="9" id="KW-1185">Reference proteome</keyword>
<evidence type="ECO:0000256" key="6">
    <source>
        <dbReference type="ARBA" id="ARBA00022801"/>
    </source>
</evidence>
<keyword evidence="2" id="KW-0597">Phosphoprotein</keyword>
<comment type="caution">
    <text evidence="8">The sequence shown here is derived from an EMBL/GenBank/DDBJ whole genome shotgun (WGS) entry which is preliminary data.</text>
</comment>
<dbReference type="PATRIC" id="fig|1008153.3.peg.1211"/>
<keyword evidence="3" id="KW-0808">Transferase</keyword>
<dbReference type="PROSITE" id="PS51146">
    <property type="entry name" value="KAIC"/>
    <property type="match status" value="2"/>
</dbReference>
<dbReference type="Gene3D" id="3.40.50.300">
    <property type="entry name" value="P-loop containing nucleotide triphosphate hydrolases"/>
    <property type="match status" value="2"/>
</dbReference>
<dbReference type="InterPro" id="IPR030665">
    <property type="entry name" value="KaiC"/>
</dbReference>
<sequence length="499" mass="56351">MQTQESVGERVSTGIEGVDSILHGGFLPERTYMVRGDPGTGKSLLGLHFLLRGTERDEEVLYINLEESEENIRQNAVSFGFDIEGIEFLDLSPDSEFFSKDLSYDIFSPDEVEQESLTAEIADRVETLTPDRVFVDPLTQLRYLAPDDYQFRKQVLSFMQFLHGEGATVLFTSQDTTPQPDDDLQFMSDGTITLTRDARERLLEVTKLRGSDFEDGRHSFRIREGRMCVFPDLIPRQHGREFADETIPSGVPELDQLLYGGLERGTATIITGPTGVGKTTTGIQFMKEAAGRGERSVVYTFEEGRETLIHRCESINMPVGEMLEKGTLRIEEIEPLELSADEFAYRVRQEVEEEGTEIVMLDGIVGYRLSVYGNHDDLTREIHKIGKYMKNMGATLLLINETNSIAGNFEVTDEGVSYLADNILFLRHLEIGGEMRKAIGVLKKRTSDFERTVREFKLDEYGIRIGEPMTDLRGILNGTPEWIDGPNELIRDGGPEDER</sequence>
<dbReference type="InterPro" id="IPR003593">
    <property type="entry name" value="AAA+_ATPase"/>
</dbReference>
<dbReference type="PRINTS" id="PR01874">
    <property type="entry name" value="DNAREPAIRADA"/>
</dbReference>
<dbReference type="InterPro" id="IPR010624">
    <property type="entry name" value="KaiC_dom"/>
</dbReference>
<evidence type="ECO:0000256" key="3">
    <source>
        <dbReference type="ARBA" id="ARBA00022679"/>
    </source>
</evidence>
<dbReference type="GO" id="GO:0016787">
    <property type="term" value="F:hydrolase activity"/>
    <property type="evidence" value="ECO:0007669"/>
    <property type="project" value="UniProtKB-KW"/>
</dbReference>
<accession>A0A151AEY1</accession>
<dbReference type="RefSeq" id="WP_066380564.1">
    <property type="nucleotide sequence ID" value="NZ_LTAZ01000004.1"/>
</dbReference>
<dbReference type="InterPro" id="IPR051347">
    <property type="entry name" value="Circadian_clock_KaiC-rel"/>
</dbReference>
<dbReference type="InterPro" id="IPR014774">
    <property type="entry name" value="KaiC-like_dom"/>
</dbReference>
<dbReference type="PANTHER" id="PTHR42926">
    <property type="match status" value="1"/>
</dbReference>
<dbReference type="PIRSF" id="PIRSF039117">
    <property type="entry name" value="KaiC"/>
    <property type="match status" value="1"/>
</dbReference>
<feature type="domain" description="KaiC" evidence="7">
    <location>
        <begin position="9"/>
        <end position="243"/>
    </location>
</feature>
<keyword evidence="6" id="KW-0378">Hydrolase</keyword>
<dbReference type="Proteomes" id="UP000075321">
    <property type="component" value="Unassembled WGS sequence"/>
</dbReference>
<dbReference type="InterPro" id="IPR027417">
    <property type="entry name" value="P-loop_NTPase"/>
</dbReference>
<feature type="domain" description="KaiC" evidence="7">
    <location>
        <begin position="245"/>
        <end position="479"/>
    </location>
</feature>
<evidence type="ECO:0000313" key="9">
    <source>
        <dbReference type="Proteomes" id="UP000075321"/>
    </source>
</evidence>
<protein>
    <recommendedName>
        <fullName evidence="1">non-specific serine/threonine protein kinase</fullName>
        <ecNumber evidence="1">2.7.11.1</ecNumber>
    </recommendedName>
</protein>
<dbReference type="PANTHER" id="PTHR42926:SF1">
    <property type="entry name" value="CIRCADIAN CLOCK OSCILLATOR PROTEIN KAIC 1"/>
    <property type="match status" value="1"/>
</dbReference>
<dbReference type="SUPFAM" id="SSF52540">
    <property type="entry name" value="P-loop containing nucleoside triphosphate hydrolases"/>
    <property type="match status" value="2"/>
</dbReference>
<gene>
    <name evidence="8" type="primary">radB_1</name>
    <name evidence="8" type="ORF">HAPAU_12040</name>
</gene>